<organism evidence="1 2">
    <name type="scientific">Halomicrobium mukohataei</name>
    <dbReference type="NCBI Taxonomy" id="57705"/>
    <lineage>
        <taxon>Archaea</taxon>
        <taxon>Methanobacteriati</taxon>
        <taxon>Methanobacteriota</taxon>
        <taxon>Stenosarchaea group</taxon>
        <taxon>Halobacteria</taxon>
        <taxon>Halobacteriales</taxon>
        <taxon>Haloarculaceae</taxon>
        <taxon>Halomicrobium</taxon>
    </lineage>
</organism>
<sequence length="69" mass="7865">MAQRSLSVSISMPIEMDEKIAEEAERHEMDYSPYVRHLIQQALDSPFEQPNEVLCKDENGEISRNEGAA</sequence>
<reference evidence="1" key="1">
    <citation type="submission" date="2019-12" db="EMBL/GenBank/DDBJ databases">
        <title>Whole-genome sequence of Halomicrobium mukohataei pws1.</title>
        <authorList>
            <person name="Verma D.K."/>
            <person name="Gopal K."/>
            <person name="Prasad E.S."/>
        </authorList>
    </citation>
    <scope>NUCLEOTIDE SEQUENCE</scope>
    <source>
        <strain evidence="1">Pws1</strain>
    </source>
</reference>
<evidence type="ECO:0000313" key="1">
    <source>
        <dbReference type="EMBL" id="NLV09367.1"/>
    </source>
</evidence>
<dbReference type="Proteomes" id="UP000608662">
    <property type="component" value="Unassembled WGS sequence"/>
</dbReference>
<dbReference type="AlphaFoldDB" id="A0A847UAU1"/>
<dbReference type="EMBL" id="WOYG01000001">
    <property type="protein sequence ID" value="NLV09367.1"/>
    <property type="molecule type" value="Genomic_DNA"/>
</dbReference>
<evidence type="ECO:0000313" key="2">
    <source>
        <dbReference type="Proteomes" id="UP000608662"/>
    </source>
</evidence>
<proteinExistence type="predicted"/>
<protein>
    <submittedName>
        <fullName evidence="1">CopG family transcriptional regulator</fullName>
    </submittedName>
</protein>
<gene>
    <name evidence="1" type="ORF">GOC74_05415</name>
</gene>
<dbReference type="RefSeq" id="WP_170093244.1">
    <property type="nucleotide sequence ID" value="NZ_WOYG01000001.1"/>
</dbReference>
<comment type="caution">
    <text evidence="1">The sequence shown here is derived from an EMBL/GenBank/DDBJ whole genome shotgun (WGS) entry which is preliminary data.</text>
</comment>
<accession>A0A847UAU1</accession>
<name>A0A847UAU1_9EURY</name>